<feature type="compositionally biased region" description="Basic and acidic residues" evidence="1">
    <location>
        <begin position="362"/>
        <end position="384"/>
    </location>
</feature>
<organism evidence="2">
    <name type="scientific">uncultured Friedmanniella sp</name>
    <dbReference type="NCBI Taxonomy" id="335381"/>
    <lineage>
        <taxon>Bacteria</taxon>
        <taxon>Bacillati</taxon>
        <taxon>Actinomycetota</taxon>
        <taxon>Actinomycetes</taxon>
        <taxon>Propionibacteriales</taxon>
        <taxon>Nocardioidaceae</taxon>
        <taxon>Friedmanniella</taxon>
        <taxon>environmental samples</taxon>
    </lineage>
</organism>
<accession>A0A6J4JYC9</accession>
<sequence length="550" mass="57558">ELSPSPPPRQPGQAAGTRLPPDPLAPRPPVRARRHRRGDPAHPARRLPGSVGGDADAGAAPVAAAALVPTGRGPGAERVAGLRHGLGGDHRRRAGAVRGHAGARRRLEAPSPPALRPGDRAEPGHDHRAAPDVGGRADVRRVRPAAVHRPGPLRDHPRGGVPWPVRPGAALDRTALAGHAERLRPDHLLAPAAGQPAGWGEHARHRVLAAGLRGGAVPAGLRRGDAAGPRRPASAGPDDPAHGGQPGADLGRRGRRPQRGPVGDVRRRRAADDAQEPVRRRRGHRPGGLCEGQHRDLGAGHALGLPAGAEEGADALPRHRDPDGPRLRGLAADRLLPGPAQRRLRLRRLLGQPGLPVARRVYDRLPRQGGGGRDRLQRPDRDRLAALPDGAVDRRPRLAARRRPAPGPADHRRPHLVGAERRLAGDVDVHPQLVRPDRLDAAVGAGGEQAGPDHAAADHPAVPRLRPRPGDRRRAGAGLDGQPGPRHRVADHPVRRAAGHRVVVPAPGAAGAVPTSGRHPDLRRRGAAAGPGLEAAASQAGGRRWAAQAL</sequence>
<feature type="region of interest" description="Disordered" evidence="1">
    <location>
        <begin position="216"/>
        <end position="307"/>
    </location>
</feature>
<feature type="region of interest" description="Disordered" evidence="1">
    <location>
        <begin position="312"/>
        <end position="331"/>
    </location>
</feature>
<feature type="compositionally biased region" description="Low complexity" evidence="1">
    <location>
        <begin position="46"/>
        <end position="66"/>
    </location>
</feature>
<evidence type="ECO:0000256" key="1">
    <source>
        <dbReference type="SAM" id="MobiDB-lite"/>
    </source>
</evidence>
<evidence type="ECO:0000313" key="2">
    <source>
        <dbReference type="EMBL" id="CAA9290444.1"/>
    </source>
</evidence>
<feature type="compositionally biased region" description="Basic and acidic residues" evidence="1">
    <location>
        <begin position="117"/>
        <end position="141"/>
    </location>
</feature>
<feature type="compositionally biased region" description="Pro residues" evidence="1">
    <location>
        <begin position="1"/>
        <end position="10"/>
    </location>
</feature>
<feature type="compositionally biased region" description="Pro residues" evidence="1">
    <location>
        <begin position="20"/>
        <end position="29"/>
    </location>
</feature>
<dbReference type="EMBL" id="CADCTT010000019">
    <property type="protein sequence ID" value="CAA9290444.1"/>
    <property type="molecule type" value="Genomic_DNA"/>
</dbReference>
<proteinExistence type="predicted"/>
<feature type="non-terminal residue" evidence="2">
    <location>
        <position position="550"/>
    </location>
</feature>
<name>A0A6J4JYC9_9ACTN</name>
<feature type="compositionally biased region" description="Low complexity" evidence="1">
    <location>
        <begin position="218"/>
        <end position="237"/>
    </location>
</feature>
<reference evidence="2" key="1">
    <citation type="submission" date="2020-02" db="EMBL/GenBank/DDBJ databases">
        <authorList>
            <person name="Meier V. D."/>
        </authorList>
    </citation>
    <scope>NUCLEOTIDE SEQUENCE</scope>
    <source>
        <strain evidence="2">AVDCRST_MAG61</strain>
    </source>
</reference>
<feature type="compositionally biased region" description="Basic and acidic residues" evidence="1">
    <location>
        <begin position="316"/>
        <end position="326"/>
    </location>
</feature>
<feature type="compositionally biased region" description="Low complexity" evidence="1">
    <location>
        <begin position="505"/>
        <end position="514"/>
    </location>
</feature>
<feature type="region of interest" description="Disordered" evidence="1">
    <location>
        <begin position="1"/>
        <end position="166"/>
    </location>
</feature>
<gene>
    <name evidence="2" type="ORF">AVDCRST_MAG61-278</name>
</gene>
<feature type="region of interest" description="Disordered" evidence="1">
    <location>
        <begin position="362"/>
        <end position="416"/>
    </location>
</feature>
<feature type="compositionally biased region" description="Low complexity" evidence="1">
    <location>
        <begin position="527"/>
        <end position="540"/>
    </location>
</feature>
<feature type="region of interest" description="Disordered" evidence="1">
    <location>
        <begin position="505"/>
        <end position="550"/>
    </location>
</feature>
<protein>
    <submittedName>
        <fullName evidence="2">Uncharacterized protein</fullName>
    </submittedName>
</protein>
<dbReference type="AlphaFoldDB" id="A0A6J4JYC9"/>
<feature type="region of interest" description="Disordered" evidence="1">
    <location>
        <begin position="443"/>
        <end position="489"/>
    </location>
</feature>
<feature type="non-terminal residue" evidence="2">
    <location>
        <position position="1"/>
    </location>
</feature>